<dbReference type="HOGENOM" id="CLU_044146_0_3_9"/>
<organism evidence="1 2">
    <name type="scientific">Jeotgalibacillus malaysiensis</name>
    <dbReference type="NCBI Taxonomy" id="1508404"/>
    <lineage>
        <taxon>Bacteria</taxon>
        <taxon>Bacillati</taxon>
        <taxon>Bacillota</taxon>
        <taxon>Bacilli</taxon>
        <taxon>Bacillales</taxon>
        <taxon>Caryophanaceae</taxon>
        <taxon>Jeotgalibacillus</taxon>
    </lineage>
</organism>
<dbReference type="GO" id="GO:0000287">
    <property type="term" value="F:magnesium ion binding"/>
    <property type="evidence" value="ECO:0007669"/>
    <property type="project" value="TreeGrafter"/>
</dbReference>
<dbReference type="STRING" id="1508404.JMA_33010"/>
<name>A0A0B5AVK0_9BACL</name>
<dbReference type="AlphaFoldDB" id="A0A0B5AVK0"/>
<dbReference type="BioCyc" id="JESP1508404:G14D9-12582-MONOMER"/>
<dbReference type="InterPro" id="IPR000150">
    <property type="entry name" value="Cof"/>
</dbReference>
<dbReference type="OrthoDB" id="9790031at2"/>
<gene>
    <name evidence="1" type="ORF">JMA_33010</name>
</gene>
<keyword evidence="2" id="KW-1185">Reference proteome</keyword>
<dbReference type="Gene3D" id="3.30.1240.10">
    <property type="match status" value="1"/>
</dbReference>
<dbReference type="Gene3D" id="3.40.50.1000">
    <property type="entry name" value="HAD superfamily/HAD-like"/>
    <property type="match status" value="1"/>
</dbReference>
<dbReference type="KEGG" id="jeo:JMA_33010"/>
<dbReference type="EMBL" id="CP009416">
    <property type="protein sequence ID" value="AJD92618.1"/>
    <property type="molecule type" value="Genomic_DNA"/>
</dbReference>
<dbReference type="Proteomes" id="UP000031449">
    <property type="component" value="Chromosome"/>
</dbReference>
<dbReference type="GO" id="GO:0005829">
    <property type="term" value="C:cytosol"/>
    <property type="evidence" value="ECO:0007669"/>
    <property type="project" value="TreeGrafter"/>
</dbReference>
<dbReference type="InterPro" id="IPR006379">
    <property type="entry name" value="HAD-SF_hydro_IIB"/>
</dbReference>
<evidence type="ECO:0000313" key="1">
    <source>
        <dbReference type="EMBL" id="AJD92618.1"/>
    </source>
</evidence>
<dbReference type="SUPFAM" id="SSF56784">
    <property type="entry name" value="HAD-like"/>
    <property type="match status" value="1"/>
</dbReference>
<dbReference type="PROSITE" id="PS01229">
    <property type="entry name" value="COF_2"/>
    <property type="match status" value="1"/>
</dbReference>
<sequence>MTYKMIVLDMDDTLLQDDHSISPETSAALMKAQEKGVKVVLASGRPTFGMWDTANELRLADYGSYILSYNGANIFNAKTKELLFESTLSPETVHHLYDLSQRENVGIQTYVNEAILTPVDNEYTQIESTLTGLPVALTDDFKQAVKEPVVKVLMLEEGSVLKKVEDKLKQELSGTLSVYRSKPYFLEFTEAGVTKGTSLEQLAKKLEIDRSEIIAVGDSYNDLEMIQYAGLGVAMGNAPEDIQREADFVTKTNMDHGVAHVVEKYLL</sequence>
<dbReference type="PANTHER" id="PTHR10000:SF8">
    <property type="entry name" value="HAD SUPERFAMILY HYDROLASE-LIKE, TYPE 3"/>
    <property type="match status" value="1"/>
</dbReference>
<dbReference type="InterPro" id="IPR023214">
    <property type="entry name" value="HAD_sf"/>
</dbReference>
<dbReference type="Pfam" id="PF08282">
    <property type="entry name" value="Hydrolase_3"/>
    <property type="match status" value="1"/>
</dbReference>
<dbReference type="PANTHER" id="PTHR10000">
    <property type="entry name" value="PHOSPHOSERINE PHOSPHATASE"/>
    <property type="match status" value="1"/>
</dbReference>
<reference evidence="1 2" key="1">
    <citation type="submission" date="2014-08" db="EMBL/GenBank/DDBJ databases">
        <title>Complete genome of a marine bacteria Jeotgalibacillus malaysiensis.</title>
        <authorList>
            <person name="Yaakop A.S."/>
            <person name="Chan K.-G."/>
            <person name="Goh K.M."/>
        </authorList>
    </citation>
    <scope>NUCLEOTIDE SEQUENCE [LARGE SCALE GENOMIC DNA]</scope>
    <source>
        <strain evidence="1 2">D5</strain>
    </source>
</reference>
<keyword evidence="1" id="KW-0378">Hydrolase</keyword>
<dbReference type="CDD" id="cd07516">
    <property type="entry name" value="HAD_Pase"/>
    <property type="match status" value="1"/>
</dbReference>
<proteinExistence type="predicted"/>
<protein>
    <submittedName>
        <fullName evidence="1">Cof-like hydrolase</fullName>
    </submittedName>
</protein>
<dbReference type="SFLD" id="SFLDS00003">
    <property type="entry name" value="Haloacid_Dehalogenase"/>
    <property type="match status" value="1"/>
</dbReference>
<dbReference type="InterPro" id="IPR036412">
    <property type="entry name" value="HAD-like_sf"/>
</dbReference>
<dbReference type="NCBIfam" id="TIGR00099">
    <property type="entry name" value="Cof-subfamily"/>
    <property type="match status" value="1"/>
</dbReference>
<dbReference type="NCBIfam" id="TIGR01484">
    <property type="entry name" value="HAD-SF-IIB"/>
    <property type="match status" value="1"/>
</dbReference>
<dbReference type="SFLD" id="SFLDG01140">
    <property type="entry name" value="C2.B:_Phosphomannomutase_and_P"/>
    <property type="match status" value="1"/>
</dbReference>
<dbReference type="GO" id="GO:0016791">
    <property type="term" value="F:phosphatase activity"/>
    <property type="evidence" value="ECO:0007669"/>
    <property type="project" value="UniProtKB-ARBA"/>
</dbReference>
<dbReference type="SFLD" id="SFLDG01144">
    <property type="entry name" value="C2.B.4:_PGP_Like"/>
    <property type="match status" value="1"/>
</dbReference>
<evidence type="ECO:0000313" key="2">
    <source>
        <dbReference type="Proteomes" id="UP000031449"/>
    </source>
</evidence>
<accession>A0A0B5AVK0</accession>